<dbReference type="Pfam" id="PF00589">
    <property type="entry name" value="Phage_integrase"/>
    <property type="match status" value="1"/>
</dbReference>
<dbReference type="PANTHER" id="PTHR30629">
    <property type="entry name" value="PROPHAGE INTEGRASE"/>
    <property type="match status" value="1"/>
</dbReference>
<dbReference type="PANTHER" id="PTHR30629:SF2">
    <property type="entry name" value="PROPHAGE INTEGRASE INTS-RELATED"/>
    <property type="match status" value="1"/>
</dbReference>
<dbReference type="InterPro" id="IPR038488">
    <property type="entry name" value="Integrase_DNA-bd_sf"/>
</dbReference>
<evidence type="ECO:0000259" key="5">
    <source>
        <dbReference type="PROSITE" id="PS51898"/>
    </source>
</evidence>
<dbReference type="EMBL" id="JABEQN010000015">
    <property type="protein sequence ID" value="MBB2194439.1"/>
    <property type="molecule type" value="Genomic_DNA"/>
</dbReference>
<evidence type="ECO:0000313" key="6">
    <source>
        <dbReference type="EMBL" id="MBB2165394.1"/>
    </source>
</evidence>
<dbReference type="Pfam" id="PF13356">
    <property type="entry name" value="Arm-DNA-bind_3"/>
    <property type="match status" value="1"/>
</dbReference>
<protein>
    <submittedName>
        <fullName evidence="6">Site-specific integrase</fullName>
    </submittedName>
</protein>
<dbReference type="InterPro" id="IPR011010">
    <property type="entry name" value="DNA_brk_join_enz"/>
</dbReference>
<feature type="domain" description="Tyr recombinase" evidence="5">
    <location>
        <begin position="212"/>
        <end position="413"/>
    </location>
</feature>
<dbReference type="Gene3D" id="1.10.443.10">
    <property type="entry name" value="Intergrase catalytic core"/>
    <property type="match status" value="1"/>
</dbReference>
<keyword evidence="3" id="KW-0238">DNA-binding</keyword>
<sequence>MKLTKREIDALACPPGKRDAMFMDDSLPGFAIRVTEAGSKVFLFQYRFAGRIRRLVIGPYGEVTPAQARKEAEEARGRVRAGGDPAGERKVRALAAQAEMARQKAEETADALTLDALIDRWRDGALRDRSASYRKEAPDRLRTGVPALLGQPARSITPGEVQARLDEVAAQHPVTARRIHAYGRAMFGWAEKRQFVPANVFASVIVEGRETSRDRVLTDTELAELWNAAGRQPYPFGPFFRLLALTLQRRDEVAHMEWAELAPDLTSWLIPADRTKNGRAHIVHLAEPARHILAGLPRQADPKTGALSPYVFTSNGRTPISGFSDAKERLDALIADMRTEQAGKKVRKPAAPPPRADWRLHDLRRTGVTIMARLGIGPHVADRVLNHVQGTIRGVAAVYQRHEFEAERAAALDTWGRHVQAVAAGHADRQQAGDVVTLRP</sequence>
<organism evidence="6 9">
    <name type="scientific">Gluconacetobacter dulcium</name>
    <dbReference type="NCBI Taxonomy" id="2729096"/>
    <lineage>
        <taxon>Bacteria</taxon>
        <taxon>Pseudomonadati</taxon>
        <taxon>Pseudomonadota</taxon>
        <taxon>Alphaproteobacteria</taxon>
        <taxon>Acetobacterales</taxon>
        <taxon>Acetobacteraceae</taxon>
        <taxon>Gluconacetobacter</taxon>
    </lineage>
</organism>
<dbReference type="InterPro" id="IPR002104">
    <property type="entry name" value="Integrase_catalytic"/>
</dbReference>
<proteinExistence type="inferred from homology"/>
<dbReference type="CDD" id="cd00801">
    <property type="entry name" value="INT_P4_C"/>
    <property type="match status" value="1"/>
</dbReference>
<dbReference type="Gene3D" id="3.30.160.390">
    <property type="entry name" value="Integrase, DNA-binding domain"/>
    <property type="match status" value="1"/>
</dbReference>
<keyword evidence="4" id="KW-0233">DNA recombination</keyword>
<gene>
    <name evidence="7" type="ORF">HLH25_12500</name>
    <name evidence="6" type="ORF">HLH26_12790</name>
</gene>
<dbReference type="AlphaFoldDB" id="A0A7W4IMB5"/>
<dbReference type="SUPFAM" id="SSF56349">
    <property type="entry name" value="DNA breaking-rejoining enzymes"/>
    <property type="match status" value="1"/>
</dbReference>
<evidence type="ECO:0000256" key="1">
    <source>
        <dbReference type="ARBA" id="ARBA00008857"/>
    </source>
</evidence>
<evidence type="ECO:0000313" key="7">
    <source>
        <dbReference type="EMBL" id="MBB2194439.1"/>
    </source>
</evidence>
<dbReference type="InterPro" id="IPR013762">
    <property type="entry name" value="Integrase-like_cat_sf"/>
</dbReference>
<dbReference type="GO" id="GO:0003677">
    <property type="term" value="F:DNA binding"/>
    <property type="evidence" value="ECO:0007669"/>
    <property type="project" value="UniProtKB-KW"/>
</dbReference>
<dbReference type="RefSeq" id="WP_182974373.1">
    <property type="nucleotide sequence ID" value="NZ_JABEQN010000015.1"/>
</dbReference>
<comment type="caution">
    <text evidence="6">The sequence shown here is derived from an EMBL/GenBank/DDBJ whole genome shotgun (WGS) entry which is preliminary data.</text>
</comment>
<evidence type="ECO:0000256" key="3">
    <source>
        <dbReference type="ARBA" id="ARBA00023125"/>
    </source>
</evidence>
<dbReference type="GO" id="GO:0006310">
    <property type="term" value="P:DNA recombination"/>
    <property type="evidence" value="ECO:0007669"/>
    <property type="project" value="UniProtKB-KW"/>
</dbReference>
<keyword evidence="8" id="KW-1185">Reference proteome</keyword>
<evidence type="ECO:0000313" key="9">
    <source>
        <dbReference type="Proteomes" id="UP000561077"/>
    </source>
</evidence>
<dbReference type="InterPro" id="IPR025166">
    <property type="entry name" value="Integrase_DNA_bind_dom"/>
</dbReference>
<dbReference type="InterPro" id="IPR010998">
    <property type="entry name" value="Integrase_recombinase_N"/>
</dbReference>
<comment type="similarity">
    <text evidence="1">Belongs to the 'phage' integrase family.</text>
</comment>
<dbReference type="EMBL" id="JABEQO010000015">
    <property type="protein sequence ID" value="MBB2165394.1"/>
    <property type="molecule type" value="Genomic_DNA"/>
</dbReference>
<evidence type="ECO:0000256" key="4">
    <source>
        <dbReference type="ARBA" id="ARBA00023172"/>
    </source>
</evidence>
<evidence type="ECO:0000256" key="2">
    <source>
        <dbReference type="ARBA" id="ARBA00022908"/>
    </source>
</evidence>
<dbReference type="Proteomes" id="UP000561077">
    <property type="component" value="Unassembled WGS sequence"/>
</dbReference>
<dbReference type="Gene3D" id="1.10.150.130">
    <property type="match status" value="1"/>
</dbReference>
<dbReference type="PROSITE" id="PS51898">
    <property type="entry name" value="TYR_RECOMBINASE"/>
    <property type="match status" value="1"/>
</dbReference>
<name>A0A7W4IMB5_9PROT</name>
<accession>A0A7W4IMB5</accession>
<reference evidence="8 9" key="1">
    <citation type="submission" date="2020-04" db="EMBL/GenBank/DDBJ databases">
        <title>Description of novel Gluconacetobacter.</title>
        <authorList>
            <person name="Sombolestani A."/>
        </authorList>
    </citation>
    <scope>NUCLEOTIDE SEQUENCE [LARGE SCALE GENOMIC DNA]</scope>
    <source>
        <strain evidence="7 8">LMG 1728</strain>
        <strain evidence="6 9">LMG 1731</strain>
    </source>
</reference>
<dbReference type="GO" id="GO:0015074">
    <property type="term" value="P:DNA integration"/>
    <property type="evidence" value="ECO:0007669"/>
    <property type="project" value="UniProtKB-KW"/>
</dbReference>
<dbReference type="InterPro" id="IPR050808">
    <property type="entry name" value="Phage_Integrase"/>
</dbReference>
<keyword evidence="2" id="KW-0229">DNA integration</keyword>
<evidence type="ECO:0000313" key="8">
    <source>
        <dbReference type="Proteomes" id="UP000540490"/>
    </source>
</evidence>
<dbReference type="Proteomes" id="UP000540490">
    <property type="component" value="Unassembled WGS sequence"/>
</dbReference>